<evidence type="ECO:0000256" key="3">
    <source>
        <dbReference type="ARBA" id="ARBA00022475"/>
    </source>
</evidence>
<evidence type="ECO:0000256" key="4">
    <source>
        <dbReference type="ARBA" id="ARBA00022692"/>
    </source>
</evidence>
<accession>A0A520XEP9</accession>
<feature type="transmembrane region" description="Helical" evidence="7">
    <location>
        <begin position="342"/>
        <end position="361"/>
    </location>
</feature>
<feature type="transmembrane region" description="Helical" evidence="7">
    <location>
        <begin position="56"/>
        <end position="76"/>
    </location>
</feature>
<evidence type="ECO:0000256" key="1">
    <source>
        <dbReference type="ARBA" id="ARBA00004651"/>
    </source>
</evidence>
<feature type="transmembrane region" description="Helical" evidence="7">
    <location>
        <begin position="88"/>
        <end position="107"/>
    </location>
</feature>
<dbReference type="InterPro" id="IPR020846">
    <property type="entry name" value="MFS_dom"/>
</dbReference>
<dbReference type="GO" id="GO:0022857">
    <property type="term" value="F:transmembrane transporter activity"/>
    <property type="evidence" value="ECO:0007669"/>
    <property type="project" value="InterPro"/>
</dbReference>
<feature type="transmembrane region" description="Helical" evidence="7">
    <location>
        <begin position="113"/>
        <end position="134"/>
    </location>
</feature>
<feature type="transmembrane region" description="Helical" evidence="7">
    <location>
        <begin position="209"/>
        <end position="228"/>
    </location>
</feature>
<dbReference type="PRINTS" id="PR01036">
    <property type="entry name" value="TCRTETB"/>
</dbReference>
<keyword evidence="6 7" id="KW-0472">Membrane</keyword>
<evidence type="ECO:0000256" key="6">
    <source>
        <dbReference type="ARBA" id="ARBA00023136"/>
    </source>
</evidence>
<gene>
    <name evidence="9" type="ORF">EVJ48_03855</name>
</gene>
<reference evidence="9 10" key="1">
    <citation type="submission" date="2019-01" db="EMBL/GenBank/DDBJ databases">
        <title>Insights into ecological role of a new deltaproteobacterial order Candidatus Sinidesulfobacterales (Sva0485) by metagenomics and metatranscriptomics.</title>
        <authorList>
            <person name="Tan S."/>
            <person name="Liu J."/>
            <person name="Fang Y."/>
            <person name="Hedlund B."/>
            <person name="Lian Z.-H."/>
            <person name="Huang L.-Y."/>
            <person name="Li J.-T."/>
            <person name="Huang L.-N."/>
            <person name="Li W.-J."/>
            <person name="Jiang H.-C."/>
            <person name="Dong H.-L."/>
            <person name="Shu W.-S."/>
        </authorList>
    </citation>
    <scope>NUCLEOTIDE SEQUENCE [LARGE SCALE GENOMIC DNA]</scope>
    <source>
        <strain evidence="9">AP4</strain>
    </source>
</reference>
<feature type="transmembrane region" description="Helical" evidence="7">
    <location>
        <begin position="146"/>
        <end position="170"/>
    </location>
</feature>
<dbReference type="SUPFAM" id="SSF103473">
    <property type="entry name" value="MFS general substrate transporter"/>
    <property type="match status" value="1"/>
</dbReference>
<dbReference type="InterPro" id="IPR004638">
    <property type="entry name" value="EmrB-like"/>
</dbReference>
<organism evidence="9 10">
    <name type="scientific">Candidatus Acidulodesulfobacterium acidiphilum</name>
    <dbReference type="NCBI Taxonomy" id="2597224"/>
    <lineage>
        <taxon>Bacteria</taxon>
        <taxon>Deltaproteobacteria</taxon>
        <taxon>Candidatus Acidulodesulfobacterales</taxon>
        <taxon>Candidatus Acidulodesulfobacterium</taxon>
    </lineage>
</organism>
<feature type="transmembrane region" description="Helical" evidence="7">
    <location>
        <begin position="407"/>
        <end position="430"/>
    </location>
</feature>
<feature type="transmembrane region" description="Helical" evidence="7">
    <location>
        <begin position="240"/>
        <end position="258"/>
    </location>
</feature>
<dbReference type="CDD" id="cd17321">
    <property type="entry name" value="MFS_MMR_MDR_like"/>
    <property type="match status" value="1"/>
</dbReference>
<dbReference type="NCBIfam" id="TIGR00711">
    <property type="entry name" value="efflux_EmrB"/>
    <property type="match status" value="1"/>
</dbReference>
<keyword evidence="4 7" id="KW-0812">Transmembrane</keyword>
<dbReference type="EMBL" id="SHMQ01000007">
    <property type="protein sequence ID" value="RZV39653.1"/>
    <property type="molecule type" value="Genomic_DNA"/>
</dbReference>
<dbReference type="GO" id="GO:0005886">
    <property type="term" value="C:plasma membrane"/>
    <property type="evidence" value="ECO:0007669"/>
    <property type="project" value="UniProtKB-SubCell"/>
</dbReference>
<dbReference type="FunFam" id="1.20.1720.10:FF:000021">
    <property type="entry name" value="Drug resistance transporter, EmrB/QacA subfamily"/>
    <property type="match status" value="1"/>
</dbReference>
<dbReference type="Gene3D" id="1.20.1720.10">
    <property type="entry name" value="Multidrug resistance protein D"/>
    <property type="match status" value="1"/>
</dbReference>
<feature type="transmembrane region" description="Helical" evidence="7">
    <location>
        <begin position="367"/>
        <end position="386"/>
    </location>
</feature>
<name>A0A520XEP9_9DELT</name>
<dbReference type="PROSITE" id="PS50850">
    <property type="entry name" value="MFS"/>
    <property type="match status" value="1"/>
</dbReference>
<dbReference type="InterPro" id="IPR036259">
    <property type="entry name" value="MFS_trans_sf"/>
</dbReference>
<dbReference type="Gene3D" id="1.20.1250.20">
    <property type="entry name" value="MFS general substrate transporter like domains"/>
    <property type="match status" value="1"/>
</dbReference>
<dbReference type="PANTHER" id="PTHR42718:SF46">
    <property type="entry name" value="BLR6921 PROTEIN"/>
    <property type="match status" value="1"/>
</dbReference>
<evidence type="ECO:0000259" key="8">
    <source>
        <dbReference type="PROSITE" id="PS50850"/>
    </source>
</evidence>
<feature type="transmembrane region" description="Helical" evidence="7">
    <location>
        <begin position="20"/>
        <end position="44"/>
    </location>
</feature>
<keyword evidence="5 7" id="KW-1133">Transmembrane helix</keyword>
<evidence type="ECO:0000313" key="9">
    <source>
        <dbReference type="EMBL" id="RZV39653.1"/>
    </source>
</evidence>
<feature type="transmembrane region" description="Helical" evidence="7">
    <location>
        <begin position="308"/>
        <end position="330"/>
    </location>
</feature>
<protein>
    <submittedName>
        <fullName evidence="9">DHA2 family efflux MFS transporter permease subunit</fullName>
    </submittedName>
</protein>
<keyword evidence="3" id="KW-1003">Cell membrane</keyword>
<keyword evidence="2" id="KW-0813">Transport</keyword>
<sequence>MEKKSGFPHPYFESHPNWKWFILSTVLVGATMSALDVSIVNVAMPTMEKGFQVNMAVIEWVAMAYMLTLTVFLPLFGRLADMFGRTKMYNTGFVVFTVGSALCGIAPNANFIIFSRVLQAVGAGLLQANSVAIITQAFPSNELGKAIGLQGSVQAIAMSIGPFVGGMIIAAIGWRWIFYVNVPIGIAGTFMALFILPSSKANMKKKEKIDYFGISFFAAGLAFLVLAVNEGTKLGWSSPIIITYFVIAAVFLPLFVYTEIKVEHPMIDLKLFKKWGFSAGNVTGMLSYYVLFAVLFLMPFYLENLLHYNAAATGSLLTPIPLSMAIIAPFAGAISDKVGSRIMTTLGMFVCAIATLLLSFLGNSVNIYMLIFDFIILGVGMGIFTPPNNSAIMLSAPPERLGVAGGILNMMRALGLIFGVAISGLIVSSTKHSYAKAHGFALLKDIPEKIANIGFLHGLTIVMFMLLGINVFATIMSVAKKNVKITKIEGAEPIDLM</sequence>
<comment type="subcellular location">
    <subcellularLocation>
        <location evidence="1">Cell membrane</location>
        <topology evidence="1">Multi-pass membrane protein</topology>
    </subcellularLocation>
</comment>
<dbReference type="Proteomes" id="UP000322454">
    <property type="component" value="Unassembled WGS sequence"/>
</dbReference>
<feature type="transmembrane region" description="Helical" evidence="7">
    <location>
        <begin position="450"/>
        <end position="479"/>
    </location>
</feature>
<evidence type="ECO:0000256" key="2">
    <source>
        <dbReference type="ARBA" id="ARBA00022448"/>
    </source>
</evidence>
<dbReference type="Pfam" id="PF07690">
    <property type="entry name" value="MFS_1"/>
    <property type="match status" value="1"/>
</dbReference>
<feature type="transmembrane region" description="Helical" evidence="7">
    <location>
        <begin position="176"/>
        <end position="197"/>
    </location>
</feature>
<dbReference type="PANTHER" id="PTHR42718">
    <property type="entry name" value="MAJOR FACILITATOR SUPERFAMILY MULTIDRUG TRANSPORTER MFSC"/>
    <property type="match status" value="1"/>
</dbReference>
<evidence type="ECO:0000313" key="10">
    <source>
        <dbReference type="Proteomes" id="UP000322454"/>
    </source>
</evidence>
<feature type="transmembrane region" description="Helical" evidence="7">
    <location>
        <begin position="279"/>
        <end position="302"/>
    </location>
</feature>
<dbReference type="InterPro" id="IPR011701">
    <property type="entry name" value="MFS"/>
</dbReference>
<evidence type="ECO:0000256" key="5">
    <source>
        <dbReference type="ARBA" id="ARBA00022989"/>
    </source>
</evidence>
<dbReference type="AlphaFoldDB" id="A0A520XEP9"/>
<comment type="caution">
    <text evidence="9">The sequence shown here is derived from an EMBL/GenBank/DDBJ whole genome shotgun (WGS) entry which is preliminary data.</text>
</comment>
<evidence type="ECO:0000256" key="7">
    <source>
        <dbReference type="SAM" id="Phobius"/>
    </source>
</evidence>
<feature type="domain" description="Major facilitator superfamily (MFS) profile" evidence="8">
    <location>
        <begin position="22"/>
        <end position="482"/>
    </location>
</feature>
<proteinExistence type="predicted"/>